<dbReference type="Proteomes" id="UP000315423">
    <property type="component" value="Unassembled WGS sequence"/>
</dbReference>
<accession>A0AC61SC31</accession>
<reference evidence="1" key="1">
    <citation type="submission" date="2018-09" db="EMBL/GenBank/DDBJ databases">
        <title>A genomic encyclopedia of anaerobic methanotrophic archaea.</title>
        <authorList>
            <person name="Skennerton C.T."/>
            <person name="Chadwick G.L."/>
            <person name="Laso-Perez R."/>
            <person name="Leu A.O."/>
            <person name="Speth D.R."/>
            <person name="Yu H."/>
            <person name="Morgan-Lang C."/>
            <person name="Hatzenpichler R."/>
            <person name="Goudeau D."/>
            <person name="Malmstrom R."/>
            <person name="Woyke T."/>
            <person name="Hallam S."/>
            <person name="Tyson G.W."/>
            <person name="Wegener G."/>
            <person name="Boetius A."/>
            <person name="Orphan V.J."/>
        </authorList>
    </citation>
    <scope>NUCLEOTIDE SEQUENCE</scope>
    <source>
        <strain evidence="1">CONS3730D10UFb2</strain>
    </source>
</reference>
<evidence type="ECO:0000313" key="2">
    <source>
        <dbReference type="Proteomes" id="UP000315423"/>
    </source>
</evidence>
<comment type="caution">
    <text evidence="1">The sequence shown here is derived from an EMBL/GenBank/DDBJ whole genome shotgun (WGS) entry which is preliminary data.</text>
</comment>
<name>A0AC61SC31_9EURY</name>
<keyword evidence="1" id="KW-0378">Hydrolase</keyword>
<gene>
    <name evidence="1" type="ORF">C5S46_01580</name>
</gene>
<keyword evidence="1" id="KW-0645">Protease</keyword>
<evidence type="ECO:0000313" key="1">
    <source>
        <dbReference type="EMBL" id="TKY92258.1"/>
    </source>
</evidence>
<protein>
    <submittedName>
        <fullName evidence="1">Rhomboid family intramembrane serine protease</fullName>
    </submittedName>
</protein>
<dbReference type="EMBL" id="QYBA01000049">
    <property type="protein sequence ID" value="TKY92258.1"/>
    <property type="molecule type" value="Genomic_DNA"/>
</dbReference>
<sequence>MAVACEICGKKEIMPYKCKVCGGTFCSEHRLPEHHYCPGLDKLKARARDNQQITHQPVPEPVNSSTGFFNRRSSSSYAVPISRNYSLYIIVVCLIVFFLQKLIPGFTEFFLLIPELVFQRPWTIITSMFLHANISHFFFNMMVLYFFGPILEKKINSLNFLIVYFGAGIFAAIGHMLVSSSPVLGASGAIYGIFACLAIMMPELRVFVLFFPMKIIQALALFAFVDIVMYGSGDMIAHAAHLSGMLFGLYMGYRFKKVKNKQMW</sequence>
<proteinExistence type="predicted"/>
<organism evidence="1 2">
    <name type="scientific">Candidatus Methanomarinus sp</name>
    <dbReference type="NCBI Taxonomy" id="3386244"/>
    <lineage>
        <taxon>Archaea</taxon>
        <taxon>Methanobacteriati</taxon>
        <taxon>Methanobacteriota</taxon>
        <taxon>Stenosarchaea group</taxon>
        <taxon>Methanomicrobia</taxon>
        <taxon>Methanosarcinales</taxon>
        <taxon>ANME-2 cluster</taxon>
        <taxon>Candidatus Methanocomedenaceae</taxon>
        <taxon>Candidatus Methanomarinus</taxon>
    </lineage>
</organism>